<evidence type="ECO:0000259" key="3">
    <source>
        <dbReference type="Pfam" id="PF00501"/>
    </source>
</evidence>
<protein>
    <submittedName>
        <fullName evidence="4">Feruloyl-CoA synthase</fullName>
    </submittedName>
</protein>
<evidence type="ECO:0000256" key="2">
    <source>
        <dbReference type="ARBA" id="ARBA00022598"/>
    </source>
</evidence>
<comment type="similarity">
    <text evidence="1">Belongs to the ATP-dependent AMP-binding enzyme family.</text>
</comment>
<keyword evidence="5" id="KW-1185">Reference proteome</keyword>
<dbReference type="CDD" id="cd05921">
    <property type="entry name" value="FCS"/>
    <property type="match status" value="1"/>
</dbReference>
<evidence type="ECO:0000256" key="1">
    <source>
        <dbReference type="ARBA" id="ARBA00006432"/>
    </source>
</evidence>
<sequence length="627" mass="67341">MTQSSIAAGGSAGGAAKRRFVELGHPEVAAYQADGAWHVDAVTPLAPVPSRFTDRLVTGAQQHPERTLVAQRGPDGEWIRLSWGEVLQRARRIGQALLDRGLSEERPLAILSGNDLEHFQLALGAMYAGVPYAPLSPAYSLVATDPAKLRDLVEQLTPGAIYASDGHAFARAIDAVLPEGTELILGSGDVPGRAATRFAALTATEPATVDVRNAQVGPSTIAKFLFTSGSTKKPKAVITTHGMLCSNQQMLLQTFPFLGIDPPVLLDWLPWNHTFGGSHNVGIVLYNGGTLYIDDGRATRQDFARTLRNLREIAPTVYFNIPAGFEMLAEALEHDDALAANFFSRVKLFFCAGAGLSQACWDHLDRVALQRCGETIRIMTGLGMTETAPSCTFGTGPIVKAGYVGVPAPGCKVKLVQVGDKLEARFQGPHVTPGYWRAPHLTSEAFDEDGYYCTGDALRFVDPERPTLGFMFDGRIAEDFKLSSGTFVSVGPLRARVISQGAPYVQDAVVTGLNRDTVGLLVFPRMDHCTALSGLPAGTPAAEVLGSSPVRDHFQRLLDGLNVDATGSSKRIERLLLLAEPPSIDHREQTDKGSINQAAVLSRRAALVDAMYDGTETQTIFSTVHSI</sequence>
<dbReference type="InterPro" id="IPR000873">
    <property type="entry name" value="AMP-dep_synth/lig_dom"/>
</dbReference>
<evidence type="ECO:0000313" key="5">
    <source>
        <dbReference type="Proteomes" id="UP001595665"/>
    </source>
</evidence>
<reference evidence="5" key="1">
    <citation type="journal article" date="2019" name="Int. J. Syst. Evol. Microbiol.">
        <title>The Global Catalogue of Microorganisms (GCM) 10K type strain sequencing project: providing services to taxonomists for standard genome sequencing and annotation.</title>
        <authorList>
            <consortium name="The Broad Institute Genomics Platform"/>
            <consortium name="The Broad Institute Genome Sequencing Center for Infectious Disease"/>
            <person name="Wu L."/>
            <person name="Ma J."/>
        </authorList>
    </citation>
    <scope>NUCLEOTIDE SEQUENCE [LARGE SCALE GENOMIC DNA]</scope>
    <source>
        <strain evidence="5">CCM 7480</strain>
    </source>
</reference>
<dbReference type="Pfam" id="PF23562">
    <property type="entry name" value="AMP-binding_C_3"/>
    <property type="match status" value="1"/>
</dbReference>
<dbReference type="RefSeq" id="WP_379734374.1">
    <property type="nucleotide sequence ID" value="NZ_JBHRVV010000001.1"/>
</dbReference>
<dbReference type="EMBL" id="JBHRVV010000001">
    <property type="protein sequence ID" value="MFC3457993.1"/>
    <property type="molecule type" value="Genomic_DNA"/>
</dbReference>
<dbReference type="Gene3D" id="3.40.50.12780">
    <property type="entry name" value="N-terminal domain of ligase-like"/>
    <property type="match status" value="1"/>
</dbReference>
<gene>
    <name evidence="4" type="ORF">ACFOPH_06990</name>
</gene>
<accession>A0ABV7PIM2</accession>
<feature type="domain" description="AMP-dependent synthetase/ligase" evidence="3">
    <location>
        <begin position="60"/>
        <end position="436"/>
    </location>
</feature>
<dbReference type="PANTHER" id="PTHR43201:SF5">
    <property type="entry name" value="MEDIUM-CHAIN ACYL-COA LIGASE ACSF2, MITOCHONDRIAL"/>
    <property type="match status" value="1"/>
</dbReference>
<keyword evidence="2" id="KW-0436">Ligase</keyword>
<proteinExistence type="inferred from homology"/>
<dbReference type="PANTHER" id="PTHR43201">
    <property type="entry name" value="ACYL-COA SYNTHETASE"/>
    <property type="match status" value="1"/>
</dbReference>
<dbReference type="SUPFAM" id="SSF56801">
    <property type="entry name" value="Acetyl-CoA synthetase-like"/>
    <property type="match status" value="1"/>
</dbReference>
<name>A0ABV7PIM2_9BURK</name>
<dbReference type="InterPro" id="IPR042099">
    <property type="entry name" value="ANL_N_sf"/>
</dbReference>
<evidence type="ECO:0000313" key="4">
    <source>
        <dbReference type="EMBL" id="MFC3457993.1"/>
    </source>
</evidence>
<dbReference type="Pfam" id="PF00501">
    <property type="entry name" value="AMP-binding"/>
    <property type="match status" value="1"/>
</dbReference>
<comment type="caution">
    <text evidence="4">The sequence shown here is derived from an EMBL/GenBank/DDBJ whole genome shotgun (WGS) entry which is preliminary data.</text>
</comment>
<dbReference type="Proteomes" id="UP001595665">
    <property type="component" value="Unassembled WGS sequence"/>
</dbReference>
<organism evidence="4 5">
    <name type="scientific">Massilia haematophila</name>
    <dbReference type="NCBI Taxonomy" id="457923"/>
    <lineage>
        <taxon>Bacteria</taxon>
        <taxon>Pseudomonadati</taxon>
        <taxon>Pseudomonadota</taxon>
        <taxon>Betaproteobacteria</taxon>
        <taxon>Burkholderiales</taxon>
        <taxon>Oxalobacteraceae</taxon>
        <taxon>Telluria group</taxon>
        <taxon>Massilia</taxon>
    </lineage>
</organism>